<proteinExistence type="predicted"/>
<gene>
    <name evidence="2" type="ORF">NCTC7304_02801</name>
</gene>
<evidence type="ECO:0000313" key="3">
    <source>
        <dbReference type="Proteomes" id="UP000254762"/>
    </source>
</evidence>
<feature type="compositionally biased region" description="Basic residues" evidence="1">
    <location>
        <begin position="330"/>
        <end position="339"/>
    </location>
</feature>
<sequence length="339" mass="38522">MNRGIHPALAFAKQVEGWSPGVFSQVDKWRETDSLAPWRFMTFRQCKRRLADWLKRNPAPEEGFLCPQIMKRFPPHIVYMTLAAWRTGKTLLHCDESLFRMLGETRQTDALSGEMLRRLPFWGFWLDFPADMVFAEGKGALMGAFFTLAYHDNQTDALLALTLAQDPLSREHIPMGMEYLALTDPVSTAISQQEEGIRGFWHAVLPVLFWLCSENSEWGRQGKPVRPAPRRVGKHQRLIPPDKPVQIFAGARARFRAQASTASAGSQYIREQSLHTPSAPAPPCQQSPLAKLLEGQTHSEGGEKYAAEMEATTNRQWQGRRFSGSGHQIHERHRHIILN</sequence>
<dbReference type="Pfam" id="PF26125">
    <property type="entry name" value="AcrVA2-like"/>
    <property type="match status" value="1"/>
</dbReference>
<feature type="region of interest" description="Disordered" evidence="1">
    <location>
        <begin position="319"/>
        <end position="339"/>
    </location>
</feature>
<dbReference type="InterPro" id="IPR058915">
    <property type="entry name" value="AcrVA2-like"/>
</dbReference>
<accession>A0A379SVA6</accession>
<dbReference type="Proteomes" id="UP000254762">
    <property type="component" value="Unassembled WGS sequence"/>
</dbReference>
<dbReference type="AlphaFoldDB" id="A0A379SVA6"/>
<dbReference type="EMBL" id="UGXD01000002">
    <property type="protein sequence ID" value="SUG33327.1"/>
    <property type="molecule type" value="Genomic_DNA"/>
</dbReference>
<evidence type="ECO:0000313" key="2">
    <source>
        <dbReference type="EMBL" id="SUG33327.1"/>
    </source>
</evidence>
<protein>
    <submittedName>
        <fullName evidence="2">Uncharacterized protein</fullName>
    </submittedName>
</protein>
<evidence type="ECO:0000256" key="1">
    <source>
        <dbReference type="SAM" id="MobiDB-lite"/>
    </source>
</evidence>
<name>A0A379SVA6_SALER</name>
<organism evidence="2 3">
    <name type="scientific">Salmonella enterica subsp. arizonae</name>
    <dbReference type="NCBI Taxonomy" id="59203"/>
    <lineage>
        <taxon>Bacteria</taxon>
        <taxon>Pseudomonadati</taxon>
        <taxon>Pseudomonadota</taxon>
        <taxon>Gammaproteobacteria</taxon>
        <taxon>Enterobacterales</taxon>
        <taxon>Enterobacteriaceae</taxon>
        <taxon>Salmonella</taxon>
    </lineage>
</organism>
<reference evidence="2 3" key="1">
    <citation type="submission" date="2018-06" db="EMBL/GenBank/DDBJ databases">
        <authorList>
            <consortium name="Pathogen Informatics"/>
            <person name="Doyle S."/>
        </authorList>
    </citation>
    <scope>NUCLEOTIDE SEQUENCE [LARGE SCALE GENOMIC DNA]</scope>
    <source>
        <strain evidence="2 3">NCTC7304</strain>
    </source>
</reference>